<dbReference type="Gene3D" id="3.40.50.300">
    <property type="entry name" value="P-loop containing nucleotide triphosphate hydrolases"/>
    <property type="match status" value="1"/>
</dbReference>
<evidence type="ECO:0000313" key="2">
    <source>
        <dbReference type="EMBL" id="BDG70333.1"/>
    </source>
</evidence>
<feature type="region of interest" description="Disordered" evidence="1">
    <location>
        <begin position="323"/>
        <end position="348"/>
    </location>
</feature>
<sequence>MPVSRDDILHAHRALLGRAPRDEAVVTAQEKSRHIGVVIAEILASEEWRSLRRRHAGDTPPWLVTNEEVAAIWGMLLGRAPENDALPNRFRAAGMSAVDVMVFVMRSGEFRKRAGARFSRAYVPDAEPDAPAPAGHGAMRAPFGIEPRLLPLYHFLHIPKTAGTSVSRVFDRMFRSLVLYAGGIDLAAAVRTDPAFFHNYLLVTGHIDVNNPAAKAEVRENVFLSVFRDPAPRAASLYDYIRGTPKHPLHAQLQGLTLAEAFRSFAPFRQQVVNAQLRIVFGATNLQQVRHALQTRSYVLGRSDALNDFLDAVAHYTGFPRPPAIPRLNASDRREGGPEPASAQPGHAEVMAEIAEASKIESSFIEQWLSLPLSTVGRPREPARPET</sequence>
<protein>
    <recommendedName>
        <fullName evidence="4">Sulfotransferase family protein</fullName>
    </recommendedName>
</protein>
<keyword evidence="3" id="KW-1185">Reference proteome</keyword>
<dbReference type="Proteomes" id="UP000831327">
    <property type="component" value="Chromosome"/>
</dbReference>
<accession>A0ABN6NV59</accession>
<evidence type="ECO:0008006" key="4">
    <source>
        <dbReference type="Google" id="ProtNLM"/>
    </source>
</evidence>
<dbReference type="RefSeq" id="WP_244457671.1">
    <property type="nucleotide sequence ID" value="NZ_AP025637.1"/>
</dbReference>
<evidence type="ECO:0000256" key="1">
    <source>
        <dbReference type="SAM" id="MobiDB-lite"/>
    </source>
</evidence>
<dbReference type="InterPro" id="IPR027417">
    <property type="entry name" value="P-loop_NTPase"/>
</dbReference>
<gene>
    <name evidence="2" type="ORF">Rmf_02620</name>
</gene>
<proteinExistence type="predicted"/>
<name>A0ABN6NV59_9PROT</name>
<reference evidence="2 3" key="1">
    <citation type="journal article" date="2016" name="Microbes Environ.">
        <title>Phylogenetically diverse aerobic anoxygenic phototrophic bacteria isolated from epilithic biofilms in Tama river, Japan.</title>
        <authorList>
            <person name="Hirose S."/>
            <person name="Matsuura K."/>
            <person name="Haruta S."/>
        </authorList>
    </citation>
    <scope>NUCLEOTIDE SEQUENCE [LARGE SCALE GENOMIC DNA]</scope>
    <source>
        <strain evidence="2 3">S08</strain>
    </source>
</reference>
<evidence type="ECO:0000313" key="3">
    <source>
        <dbReference type="Proteomes" id="UP000831327"/>
    </source>
</evidence>
<dbReference type="EMBL" id="AP025637">
    <property type="protein sequence ID" value="BDG70333.1"/>
    <property type="molecule type" value="Genomic_DNA"/>
</dbReference>
<organism evidence="2 3">
    <name type="scientific">Roseomonas fluvialis</name>
    <dbReference type="NCBI Taxonomy" id="1750527"/>
    <lineage>
        <taxon>Bacteria</taxon>
        <taxon>Pseudomonadati</taxon>
        <taxon>Pseudomonadota</taxon>
        <taxon>Alphaproteobacteria</taxon>
        <taxon>Acetobacterales</taxon>
        <taxon>Roseomonadaceae</taxon>
        <taxon>Roseomonas</taxon>
    </lineage>
</organism>